<accession>U9TCQ5</accession>
<dbReference type="HOGENOM" id="CLU_2159749_0_0_1"/>
<proteinExistence type="predicted"/>
<name>U9TCQ5_RHIID</name>
<protein>
    <submittedName>
        <fullName evidence="1">Uncharacterized protein</fullName>
    </submittedName>
</protein>
<gene>
    <name evidence="1" type="ORF">GLOINDRAFT_85034</name>
</gene>
<organism evidence="1">
    <name type="scientific">Rhizophagus irregularis (strain DAOM 181602 / DAOM 197198 / MUCL 43194)</name>
    <name type="common">Arbuscular mycorrhizal fungus</name>
    <name type="synonym">Glomus intraradices</name>
    <dbReference type="NCBI Taxonomy" id="747089"/>
    <lineage>
        <taxon>Eukaryota</taxon>
        <taxon>Fungi</taxon>
        <taxon>Fungi incertae sedis</taxon>
        <taxon>Mucoromycota</taxon>
        <taxon>Glomeromycotina</taxon>
        <taxon>Glomeromycetes</taxon>
        <taxon>Glomerales</taxon>
        <taxon>Glomeraceae</taxon>
        <taxon>Rhizophagus</taxon>
    </lineage>
</organism>
<evidence type="ECO:0000313" key="1">
    <source>
        <dbReference type="EMBL" id="ESA05910.1"/>
    </source>
</evidence>
<dbReference type="AlphaFoldDB" id="U9TCQ5"/>
<dbReference type="EMBL" id="KI292348">
    <property type="protein sequence ID" value="ESA05910.1"/>
    <property type="molecule type" value="Genomic_DNA"/>
</dbReference>
<reference evidence="1" key="1">
    <citation type="submission" date="2013-07" db="EMBL/GenBank/DDBJ databases">
        <title>The genome of an arbuscular mycorrhizal fungus provides insights into the evolution of the oldest plant symbiosis.</title>
        <authorList>
            <consortium name="DOE Joint Genome Institute"/>
            <person name="Tisserant E."/>
            <person name="Malbreil M."/>
            <person name="Kuo A."/>
            <person name="Kohler A."/>
            <person name="Symeonidi A."/>
            <person name="Balestrini R."/>
            <person name="Charron P."/>
            <person name="Duensing N."/>
            <person name="Frei-dit-Frey N."/>
            <person name="Gianinazzi-Pearson V."/>
            <person name="Gilbert B."/>
            <person name="Handa Y."/>
            <person name="Hijri M."/>
            <person name="Kaul R."/>
            <person name="Kawaguchi M."/>
            <person name="Krajinski F."/>
            <person name="Lammers P."/>
            <person name="Lapierre D."/>
            <person name="Masclaux F.G."/>
            <person name="Murat C."/>
            <person name="Morin E."/>
            <person name="Ndikumana S."/>
            <person name="Pagni M."/>
            <person name="Petitpierre D."/>
            <person name="Requena N."/>
            <person name="Rosikiewicz P."/>
            <person name="Riley R."/>
            <person name="Saito K."/>
            <person name="San Clemente H."/>
            <person name="Shapiro H."/>
            <person name="van Tuinen D."/>
            <person name="Becard G."/>
            <person name="Bonfante P."/>
            <person name="Paszkowski U."/>
            <person name="Shachar-Hill Y."/>
            <person name="Young J.P."/>
            <person name="Sanders I.R."/>
            <person name="Henrissat B."/>
            <person name="Rensing S.A."/>
            <person name="Grigoriev I.V."/>
            <person name="Corradi N."/>
            <person name="Roux C."/>
            <person name="Martin F."/>
        </authorList>
    </citation>
    <scope>NUCLEOTIDE SEQUENCE</scope>
    <source>
        <strain evidence="1">DAOM 197198</strain>
    </source>
</reference>
<sequence length="111" mass="12795">MTNKILGLDVTLDLFIKREFESKKSELKNFAEFVEKFVTVVIVAIEFVEEIEIVAIEFVEEIEIVAIEFVEEIAPEFETIAIEFVEECAIELVEKLEISGQYAVERGKFVE</sequence>